<keyword evidence="3" id="KW-0114">cAMP</keyword>
<dbReference type="InterPro" id="IPR018490">
    <property type="entry name" value="cNMP-bd_dom_sf"/>
</dbReference>
<feature type="compositionally biased region" description="Low complexity" evidence="4">
    <location>
        <begin position="504"/>
        <end position="514"/>
    </location>
</feature>
<feature type="compositionally biased region" description="Acidic residues" evidence="4">
    <location>
        <begin position="790"/>
        <end position="800"/>
    </location>
</feature>
<feature type="region of interest" description="Disordered" evidence="4">
    <location>
        <begin position="787"/>
        <end position="818"/>
    </location>
</feature>
<protein>
    <submittedName>
        <fullName evidence="5">Uncharacterized protein</fullName>
    </submittedName>
</protein>
<dbReference type="InterPro" id="IPR050503">
    <property type="entry name" value="cAMP-dep_PK_reg_su-like"/>
</dbReference>
<dbReference type="GO" id="GO:0005952">
    <property type="term" value="C:cAMP-dependent protein kinase complex"/>
    <property type="evidence" value="ECO:0007669"/>
    <property type="project" value="InterPro"/>
</dbReference>
<dbReference type="GO" id="GO:0034236">
    <property type="term" value="F:protein kinase A catalytic subunit binding"/>
    <property type="evidence" value="ECO:0007669"/>
    <property type="project" value="TreeGrafter"/>
</dbReference>
<keyword evidence="2" id="KW-0116">cAMP-binding</keyword>
<dbReference type="AlphaFoldDB" id="A0A6S7FZV9"/>
<feature type="region of interest" description="Disordered" evidence="4">
    <location>
        <begin position="376"/>
        <end position="404"/>
    </location>
</feature>
<dbReference type="GO" id="GO:0030552">
    <property type="term" value="F:cAMP binding"/>
    <property type="evidence" value="ECO:0007669"/>
    <property type="project" value="UniProtKB-KW"/>
</dbReference>
<feature type="compositionally biased region" description="Polar residues" evidence="4">
    <location>
        <begin position="389"/>
        <end position="404"/>
    </location>
</feature>
<organism evidence="5 6">
    <name type="scientific">Paramuricea clavata</name>
    <name type="common">Red gorgonian</name>
    <name type="synonym">Violescent sea-whip</name>
    <dbReference type="NCBI Taxonomy" id="317549"/>
    <lineage>
        <taxon>Eukaryota</taxon>
        <taxon>Metazoa</taxon>
        <taxon>Cnidaria</taxon>
        <taxon>Anthozoa</taxon>
        <taxon>Octocorallia</taxon>
        <taxon>Malacalcyonacea</taxon>
        <taxon>Plexauridae</taxon>
        <taxon>Paramuricea</taxon>
    </lineage>
</organism>
<comment type="similarity">
    <text evidence="1">Belongs to the cAMP-dependent kinase regulatory chain family.</text>
</comment>
<feature type="compositionally biased region" description="Basic and acidic residues" evidence="4">
    <location>
        <begin position="838"/>
        <end position="848"/>
    </location>
</feature>
<dbReference type="PANTHER" id="PTHR11635">
    <property type="entry name" value="CAMP-DEPENDENT PROTEIN KINASE REGULATORY CHAIN"/>
    <property type="match status" value="1"/>
</dbReference>
<dbReference type="Proteomes" id="UP001152795">
    <property type="component" value="Unassembled WGS sequence"/>
</dbReference>
<dbReference type="PANTHER" id="PTHR11635:SF152">
    <property type="entry name" value="CAMP-DEPENDENT PROTEIN KINASE TYPE I REGULATORY SUBUNIT-RELATED"/>
    <property type="match status" value="1"/>
</dbReference>
<gene>
    <name evidence="5" type="ORF">PACLA_8A022352</name>
</gene>
<feature type="compositionally biased region" description="Basic residues" evidence="4">
    <location>
        <begin position="449"/>
        <end position="472"/>
    </location>
</feature>
<accession>A0A6S7FZV9</accession>
<reference evidence="5" key="1">
    <citation type="submission" date="2020-04" db="EMBL/GenBank/DDBJ databases">
        <authorList>
            <person name="Alioto T."/>
            <person name="Alioto T."/>
            <person name="Gomez Garrido J."/>
        </authorList>
    </citation>
    <scope>NUCLEOTIDE SEQUENCE</scope>
    <source>
        <strain evidence="5">A484AB</strain>
    </source>
</reference>
<name>A0A6S7FZV9_PARCT</name>
<evidence type="ECO:0000313" key="5">
    <source>
        <dbReference type="EMBL" id="CAB3981812.1"/>
    </source>
</evidence>
<feature type="compositionally biased region" description="Basic and acidic residues" evidence="4">
    <location>
        <begin position="517"/>
        <end position="531"/>
    </location>
</feature>
<feature type="compositionally biased region" description="Low complexity" evidence="4">
    <location>
        <begin position="857"/>
        <end position="867"/>
    </location>
</feature>
<keyword evidence="6" id="KW-1185">Reference proteome</keyword>
<comment type="caution">
    <text evidence="5">The sequence shown here is derived from an EMBL/GenBank/DDBJ whole genome shotgun (WGS) entry which is preliminary data.</text>
</comment>
<keyword evidence="2" id="KW-0547">Nucleotide-binding</keyword>
<dbReference type="GO" id="GO:0004862">
    <property type="term" value="F:cAMP-dependent protein kinase inhibitor activity"/>
    <property type="evidence" value="ECO:0007669"/>
    <property type="project" value="TreeGrafter"/>
</dbReference>
<dbReference type="InterPro" id="IPR014710">
    <property type="entry name" value="RmlC-like_jellyroll"/>
</dbReference>
<feature type="compositionally biased region" description="Basic and acidic residues" evidence="4">
    <location>
        <begin position="577"/>
        <end position="587"/>
    </location>
</feature>
<evidence type="ECO:0000256" key="1">
    <source>
        <dbReference type="ARBA" id="ARBA00005753"/>
    </source>
</evidence>
<evidence type="ECO:0000256" key="3">
    <source>
        <dbReference type="ARBA" id="ARBA00023149"/>
    </source>
</evidence>
<dbReference type="OrthoDB" id="166212at2759"/>
<feature type="region of interest" description="Disordered" evidence="4">
    <location>
        <begin position="426"/>
        <end position="587"/>
    </location>
</feature>
<dbReference type="SUPFAM" id="SSF51206">
    <property type="entry name" value="cAMP-binding domain-like"/>
    <property type="match status" value="2"/>
</dbReference>
<dbReference type="Gene3D" id="2.60.120.10">
    <property type="entry name" value="Jelly Rolls"/>
    <property type="match status" value="2"/>
</dbReference>
<evidence type="ECO:0000256" key="2">
    <source>
        <dbReference type="ARBA" id="ARBA00022566"/>
    </source>
</evidence>
<feature type="region of interest" description="Disordered" evidence="4">
    <location>
        <begin position="832"/>
        <end position="880"/>
    </location>
</feature>
<dbReference type="CDD" id="cd00038">
    <property type="entry name" value="CAP_ED"/>
    <property type="match status" value="1"/>
</dbReference>
<proteinExistence type="inferred from homology"/>
<dbReference type="PROSITE" id="PS50042">
    <property type="entry name" value="CNMP_BINDING_3"/>
    <property type="match status" value="2"/>
</dbReference>
<evidence type="ECO:0000256" key="4">
    <source>
        <dbReference type="SAM" id="MobiDB-lite"/>
    </source>
</evidence>
<sequence length="880" mass="101076">MQQKPIFNKRLYKAHAGITISKQASDILHRSPNQPRSEADLRAIRSVVAGLREIHKNFEFVKTALGHAVTYEKHDSDVRIEKKRSETQMSCYYILSGSVEAFYIVRNSRTPLHVTEERSISYTNVAGDYMGLLSADGPNFDLPPPESMNTIGNCEFLRIDRAVFHEKIQEAQKLFRDEIVRFLDGNALFGKITEEDRQKLVSQMVKQEFPAGKQILSQGQKQEHAFFIAEGRCVYYRRLYLPEQNRSELFKMGHIEKGSYFDASCIIDDQSSKFSVSAVGPVTCYLLNKWTIKNSESLLRALSTNRPSFPTDKEIELLIKESDQWQSYKRDTVCDAFVLKHKTTSRIIPQNDIPRTLDIAIKHGSLLRQQRRKEMITSPTDDLDPSRCKSGQSSLQNDEVTEGTNTTSVLKAVMLMKRRSRGSIQMDRKFDELESNTNSDQKNENKLHLSLKRGVKSAPNLKHRGSNYKVGRKPSIIGLEKNKQNHQSNKNGKSKFVNHRNKSFLRSISSQLSSPNEKNRRSNTKEPKTEPYKTPQSMVAGSDLIRTSPGTSSKKTKTPQLEIPTQGRPCSSPTPYAREEENKHRSELDDRWVAGDKKFKVKQIVNTRIPGKENPVEVYQRFEPSMFSYIDTVNNFEREKAVDPFGAKLKARAWLRQAKEKLAAGGGDYNPGQSPIIVIEEFCAGVEVWNGKSQYQKKENAMGSQGSLEILLEDSDKENIAEQETKVEWTTPVHETRFEAERCIERAKTDIAILEGKLVRLGWTRDMLNEKERKRNERRIRSLRSSNEEIKEEDIEQDEPEMAHEKQADRKHRTLKRQDSIQKILEDHSRRFYRRHRSYSDEKPDVNRRPILMKRYSTGSTGSSGSSRPKALTTRTFTIS</sequence>
<dbReference type="EMBL" id="CACRXK020000431">
    <property type="protein sequence ID" value="CAB3981812.1"/>
    <property type="molecule type" value="Genomic_DNA"/>
</dbReference>
<dbReference type="InterPro" id="IPR000595">
    <property type="entry name" value="cNMP-bd_dom"/>
</dbReference>
<dbReference type="GO" id="GO:0005829">
    <property type="term" value="C:cytosol"/>
    <property type="evidence" value="ECO:0007669"/>
    <property type="project" value="TreeGrafter"/>
</dbReference>
<feature type="compositionally biased region" description="Basic residues" evidence="4">
    <location>
        <begin position="492"/>
        <end position="503"/>
    </location>
</feature>
<evidence type="ECO:0000313" key="6">
    <source>
        <dbReference type="Proteomes" id="UP001152795"/>
    </source>
</evidence>